<dbReference type="VEuPathDB" id="FungiDB:PNEJI1_002952"/>
<protein>
    <submittedName>
        <fullName evidence="2">Uncharacterized protein</fullName>
    </submittedName>
</protein>
<sequence>MLSMFLYETFFKKQFEHRNIRIVFDINKKYIGLALMLPNNVYDTSSKVIAVVASPWVVILIALVFIFSLYVFYYRPRLYYPYPSYPSSPAIYFLPPWKRIRDFNRNPIQYLLTAVSKTSHLGMIWIDVVKPYTCLSIILPLESCVGNQFLLTDESVLSWDAALRQNWRHIFKDSKQMGKIDNFGRRSRFSKASNLCLAHAFSPSRTNIGGHYYSCIASEALVALSHNASNSIDLRRFIDSIVSRALLSIFFGSYESDYEHILQLINTIHKSLEKSHSYDSNALKAKNEFIKVISDLLIKRSGDSETYINSFDYVQWLLTRGSENELSIDFAMLHDNLFNFSNNHSIINIEDQKKECLFEILKVDIPVHLLVSLLSTWIICTNTILWMIVNRYRISEKEAPFDPNPLFLVRRARKDILIGKFLVPKNTYLSVCSSVISSQFFVNSEVNLKHQSLDKLAMRTSMNHSQRNISFSFQKNKDSIIESSNSSTNCHYSQETIVSNSISESTFSTSDIGYITPSLEHFQNFNNGTKDRIYPHQHLIRLIITTVSNHIASAVVINNKFAFEKLSVFYTARHLWFPIPSQPIFVSILPDAFDYYIVYEQLIKINETFYFLYLKTITSTIPYA</sequence>
<reference evidence="2 3" key="1">
    <citation type="journal article" date="2012" name="MBio">
        <title>De novo assembly of the Pneumocystis jirovecii genome from a single bronchoalveolar lavage fluid specimen from a patient.</title>
        <authorList>
            <person name="Cisse O.H."/>
            <person name="Pagni M."/>
            <person name="Hauser P.M."/>
        </authorList>
    </citation>
    <scope>NUCLEOTIDE SEQUENCE [LARGE SCALE GENOMIC DNA]</scope>
    <source>
        <strain evidence="2 3">SE8</strain>
    </source>
</reference>
<evidence type="ECO:0000313" key="2">
    <source>
        <dbReference type="EMBL" id="CCJ29699.1"/>
    </source>
</evidence>
<dbReference type="AlphaFoldDB" id="L0PC67"/>
<keyword evidence="1" id="KW-0472">Membrane</keyword>
<proteinExistence type="predicted"/>
<dbReference type="EMBL" id="CAKM01000207">
    <property type="protein sequence ID" value="CCJ29699.1"/>
    <property type="molecule type" value="Genomic_DNA"/>
</dbReference>
<comment type="caution">
    <text evidence="2">The sequence shown here is derived from an EMBL/GenBank/DDBJ whole genome shotgun (WGS) entry which is preliminary data.</text>
</comment>
<feature type="transmembrane region" description="Helical" evidence="1">
    <location>
        <begin position="48"/>
        <end position="73"/>
    </location>
</feature>
<dbReference type="Proteomes" id="UP000010422">
    <property type="component" value="Unassembled WGS sequence"/>
</dbReference>
<organism evidence="3">
    <name type="scientific">Pneumocystis jirovecii</name>
    <name type="common">Human pneumocystis pneumonia agent</name>
    <dbReference type="NCBI Taxonomy" id="42068"/>
    <lineage>
        <taxon>Eukaryota</taxon>
        <taxon>Fungi</taxon>
        <taxon>Dikarya</taxon>
        <taxon>Ascomycota</taxon>
        <taxon>Taphrinomycotina</taxon>
        <taxon>Pneumocystomycetes</taxon>
        <taxon>Pneumocystaceae</taxon>
        <taxon>Pneumocystis</taxon>
    </lineage>
</organism>
<keyword evidence="1" id="KW-1133">Transmembrane helix</keyword>
<dbReference type="InParanoid" id="L0PC67"/>
<feature type="transmembrane region" description="Helical" evidence="1">
    <location>
        <begin position="367"/>
        <end position="389"/>
    </location>
</feature>
<dbReference type="GO" id="GO:0004497">
    <property type="term" value="F:monooxygenase activity"/>
    <property type="evidence" value="ECO:0007669"/>
    <property type="project" value="InterPro"/>
</dbReference>
<gene>
    <name evidence="2" type="ORF">PNEJI1_002952</name>
</gene>
<dbReference type="GO" id="GO:0016705">
    <property type="term" value="F:oxidoreductase activity, acting on paired donors, with incorporation or reduction of molecular oxygen"/>
    <property type="evidence" value="ECO:0007669"/>
    <property type="project" value="InterPro"/>
</dbReference>
<dbReference type="GO" id="GO:0005506">
    <property type="term" value="F:iron ion binding"/>
    <property type="evidence" value="ECO:0007669"/>
    <property type="project" value="InterPro"/>
</dbReference>
<evidence type="ECO:0000313" key="3">
    <source>
        <dbReference type="Proteomes" id="UP000010422"/>
    </source>
</evidence>
<dbReference type="InterPro" id="IPR036396">
    <property type="entry name" value="Cyt_P450_sf"/>
</dbReference>
<accession>L0PC67</accession>
<evidence type="ECO:0000256" key="1">
    <source>
        <dbReference type="SAM" id="Phobius"/>
    </source>
</evidence>
<dbReference type="GO" id="GO:0020037">
    <property type="term" value="F:heme binding"/>
    <property type="evidence" value="ECO:0007669"/>
    <property type="project" value="InterPro"/>
</dbReference>
<keyword evidence="1" id="KW-0812">Transmembrane</keyword>
<dbReference type="SUPFAM" id="SSF48264">
    <property type="entry name" value="Cytochrome P450"/>
    <property type="match status" value="1"/>
</dbReference>
<name>L0PC67_PNEJI</name>